<keyword evidence="2" id="KW-0812">Transmembrane</keyword>
<evidence type="ECO:0000256" key="1">
    <source>
        <dbReference type="SAM" id="MobiDB-lite"/>
    </source>
</evidence>
<feature type="region of interest" description="Disordered" evidence="1">
    <location>
        <begin position="730"/>
        <end position="752"/>
    </location>
</feature>
<feature type="compositionally biased region" description="Polar residues" evidence="1">
    <location>
        <begin position="98"/>
        <end position="110"/>
    </location>
</feature>
<sequence length="782" mass="87277">MLVLEVDGPSYVVRPLISMMIVILILTSWVGVLLGSIQGCTTTKEEYKHHQEEGRGLHHLSISEAKKLALEEAILGQAHHHQQQQQQEQQHGTDDDNTTNSANMSSSLPYTITVHDNGRPLVGSQDVDQGRTCELNIHDNYGTTWYAGPCTLLYSYHHHEYVLNRIRCVDGEEYDGEITPNDPTTTATTISEISRFGGLLHDCETLATVLNRYLVLRKSASTDIRLMTLIARTAAAGGGGGASGDQDGGDLCAIEISRSGPTYAVLKRNMIHEGWYIKYMIVHSDSLGCSQLRVLLGVTSDDEEEGAAYYVVPWLGITDEQIPIAHAIEYYNVLKLLPTHHHKDAAYALLRKGGIPEARAAEAVKMGYDDDDERAAMAITMKDKIKDITAYITPLLTKLIIPIAKHEDGHDGGGGGLGMQQDDKKGDGDYCRFGIRGTGLEFTITHTAGAGSPGGGNYLSGVYCGQELLHDDNDGRRFLMDFFNTKKKAQKAASSSATTKFESSGDKTIDEMMKWVKEMMTEYSKGEGQRKSIDNVMASGNRGAVRTTGGQEFAIAKRAQARLKDRFPRYIKAVLDYVNQTESFYENARSVISEVRSQVLPRGPRGLMKLRRKLGERIVEEKGKVKKAFVHIFDELKDIERNTGKEVSKTTKVLNQMIAKAMRESLRDVSRQASQLTRLCFSAEKEIGRKFKTLRRSVGSEQKKLVRSVDRMERDFKADERDFQRYGERFSEETAKGEQKIEKVTRGMNDRAERTETELALYGNDYTAKGEMRINQTLPRAD</sequence>
<proteinExistence type="predicted"/>
<gene>
    <name evidence="3" type="ORF">FOZ60_016464</name>
</gene>
<accession>A0A7J6P6K9</accession>
<evidence type="ECO:0000256" key="2">
    <source>
        <dbReference type="SAM" id="Phobius"/>
    </source>
</evidence>
<reference evidence="3 4" key="1">
    <citation type="submission" date="2020-04" db="EMBL/GenBank/DDBJ databases">
        <title>Perkinsus olseni comparative genomics.</title>
        <authorList>
            <person name="Bogema D.R."/>
        </authorList>
    </citation>
    <scope>NUCLEOTIDE SEQUENCE [LARGE SCALE GENOMIC DNA]</scope>
    <source>
        <strain evidence="3">00978-12</strain>
    </source>
</reference>
<dbReference type="AlphaFoldDB" id="A0A7J6P6K9"/>
<organism evidence="3 4">
    <name type="scientific">Perkinsus olseni</name>
    <name type="common">Perkinsus atlanticus</name>
    <dbReference type="NCBI Taxonomy" id="32597"/>
    <lineage>
        <taxon>Eukaryota</taxon>
        <taxon>Sar</taxon>
        <taxon>Alveolata</taxon>
        <taxon>Perkinsozoa</taxon>
        <taxon>Perkinsea</taxon>
        <taxon>Perkinsida</taxon>
        <taxon>Perkinsidae</taxon>
        <taxon>Perkinsus</taxon>
    </lineage>
</organism>
<dbReference type="Proteomes" id="UP000541610">
    <property type="component" value="Unassembled WGS sequence"/>
</dbReference>
<comment type="caution">
    <text evidence="3">The sequence shown here is derived from an EMBL/GenBank/DDBJ whole genome shotgun (WGS) entry which is preliminary data.</text>
</comment>
<feature type="region of interest" description="Disordered" evidence="1">
    <location>
        <begin position="77"/>
        <end position="110"/>
    </location>
</feature>
<keyword evidence="2" id="KW-1133">Transmembrane helix</keyword>
<name>A0A7J6P6K9_PEROL</name>
<feature type="transmembrane region" description="Helical" evidence="2">
    <location>
        <begin position="12"/>
        <end position="34"/>
    </location>
</feature>
<protein>
    <submittedName>
        <fullName evidence="3">Uncharacterized protein</fullName>
    </submittedName>
</protein>
<dbReference type="OrthoDB" id="10496125at2759"/>
<keyword evidence="2" id="KW-0472">Membrane</keyword>
<evidence type="ECO:0000313" key="3">
    <source>
        <dbReference type="EMBL" id="KAF4690991.1"/>
    </source>
</evidence>
<dbReference type="EMBL" id="JABANP010000088">
    <property type="protein sequence ID" value="KAF4690991.1"/>
    <property type="molecule type" value="Genomic_DNA"/>
</dbReference>
<evidence type="ECO:0000313" key="4">
    <source>
        <dbReference type="Proteomes" id="UP000541610"/>
    </source>
</evidence>